<evidence type="ECO:0000313" key="6">
    <source>
        <dbReference type="Proteomes" id="UP000075666"/>
    </source>
</evidence>
<accession>A0A150LA46</accession>
<organism evidence="5 6">
    <name type="scientific">Heyndrickxia sporothermodurans</name>
    <dbReference type="NCBI Taxonomy" id="46224"/>
    <lineage>
        <taxon>Bacteria</taxon>
        <taxon>Bacillati</taxon>
        <taxon>Bacillota</taxon>
        <taxon>Bacilli</taxon>
        <taxon>Bacillales</taxon>
        <taxon>Bacillaceae</taxon>
        <taxon>Heyndrickxia</taxon>
    </lineage>
</organism>
<gene>
    <name evidence="5" type="ORF">B4102_2647</name>
</gene>
<dbReference type="EMBL" id="LQYN01000026">
    <property type="protein sequence ID" value="KYD09120.1"/>
    <property type="molecule type" value="Genomic_DNA"/>
</dbReference>
<dbReference type="InterPro" id="IPR024188">
    <property type="entry name" value="GltB"/>
</dbReference>
<dbReference type="SUPFAM" id="SSF51395">
    <property type="entry name" value="FMN-linked oxidoreductases"/>
    <property type="match status" value="1"/>
</dbReference>
<comment type="similarity">
    <text evidence="1 2">Belongs to the glutamate synthase family.</text>
</comment>
<dbReference type="GO" id="GO:0006537">
    <property type="term" value="P:glutamate biosynthetic process"/>
    <property type="evidence" value="ECO:0007669"/>
    <property type="project" value="InterPro"/>
</dbReference>
<keyword evidence="5" id="KW-0560">Oxidoreductase</keyword>
<name>A0A150LA46_9BACI</name>
<dbReference type="AlphaFoldDB" id="A0A150LA46"/>
<dbReference type="InterPro" id="IPR027283">
    <property type="entry name" value="YerD"/>
</dbReference>
<feature type="domain" description="Glutamate synthase" evidence="4">
    <location>
        <begin position="131"/>
        <end position="497"/>
    </location>
</feature>
<dbReference type="GO" id="GO:0016041">
    <property type="term" value="F:glutamate synthase (ferredoxin) activity"/>
    <property type="evidence" value="ECO:0007669"/>
    <property type="project" value="UniProtKB-EC"/>
</dbReference>
<dbReference type="InterPro" id="IPR013785">
    <property type="entry name" value="Aldolase_TIM"/>
</dbReference>
<evidence type="ECO:0000256" key="2">
    <source>
        <dbReference type="PIRNR" id="PIRNR006429"/>
    </source>
</evidence>
<dbReference type="Gene3D" id="3.20.20.70">
    <property type="entry name" value="Aldolase class I"/>
    <property type="match status" value="1"/>
</dbReference>
<dbReference type="Proteomes" id="UP000075666">
    <property type="component" value="Unassembled WGS sequence"/>
</dbReference>
<proteinExistence type="inferred from homology"/>
<dbReference type="PIRSF" id="PIRSF006429">
    <property type="entry name" value="GOGAT_lg_2"/>
    <property type="match status" value="1"/>
</dbReference>
<dbReference type="EC" id="1.4.7.1" evidence="5"/>
<keyword evidence="3" id="KW-0812">Transmembrane</keyword>
<dbReference type="PANTHER" id="PTHR43819:SF1">
    <property type="entry name" value="ARCHAEAL-TYPE GLUTAMATE SYNTHASE [NADPH]"/>
    <property type="match status" value="1"/>
</dbReference>
<sequence>MMNWTQILLVIIFILMVAVFVVPIGFYFWISYRDARQKEHAVLRNYPVLGRIRYIVEKIGPELRQYLFLNNEEGKPFSRNQYESIVKSGKYKERITSFGSERPFEESGFFIKNAMFPTQREELRIVQQPKISTYLYKIDNEKLLSRKEHSEKADVDPYYLSEHDQIIIGKGRCMKPFHVKGLIGQSAMSYGSLGKNAITALSNGLGLAGGTWMNTGEGGLSSHHLKGNVDIIAQIGPALFGYRTDDGEFSWERFKVKSEIEQIKAFEIKLAQGAKIRGGHVEAEKVTPEIAEIRSVPPWTMIDSPNRFRQFHDTKGLLDFVEQLREIGGKPVGIKIVVGNREEVEQLVKTMAQEEKVPDFITVDGGEGGTGATYQELADGPGLPLYTALPITHEMLKKYDLRNHVKLIASGKLVTPEKMAYALCLGADLINTARAFMISVGCIMAQTCHSNTCPVGVATTDPNREKALVIEEKMYRVCNYVISTREGLFNLAGAAGLSSPTEFNENHLMFRTSNGQLYSGKEYMQGLIKPSIDQINL</sequence>
<keyword evidence="6" id="KW-1185">Reference proteome</keyword>
<dbReference type="CDD" id="cd02808">
    <property type="entry name" value="GltS_FMN"/>
    <property type="match status" value="1"/>
</dbReference>
<evidence type="ECO:0000313" key="5">
    <source>
        <dbReference type="EMBL" id="KYD09120.1"/>
    </source>
</evidence>
<dbReference type="PATRIC" id="fig|46224.3.peg.1849"/>
<reference evidence="5 6" key="1">
    <citation type="submission" date="2016-01" db="EMBL/GenBank/DDBJ databases">
        <title>Genome Sequences of Twelve Sporeforming Bacillus Species Isolated from Foods.</title>
        <authorList>
            <person name="Berendsen E.M."/>
            <person name="Wells-Bennik M.H."/>
            <person name="Krawcyk A.O."/>
            <person name="De Jong A."/>
            <person name="Holsappel S."/>
            <person name="Eijlander R.T."/>
            <person name="Kuipers O.P."/>
        </authorList>
    </citation>
    <scope>NUCLEOTIDE SEQUENCE [LARGE SCALE GENOMIC DNA]</scope>
    <source>
        <strain evidence="5 6">B4102</strain>
    </source>
</reference>
<keyword evidence="3" id="KW-0472">Membrane</keyword>
<comment type="caution">
    <text evidence="5">The sequence shown here is derived from an EMBL/GenBank/DDBJ whole genome shotgun (WGS) entry which is preliminary data.</text>
</comment>
<dbReference type="Pfam" id="PF01645">
    <property type="entry name" value="Glu_synthase"/>
    <property type="match status" value="1"/>
</dbReference>
<dbReference type="PIRSF" id="PIRSF500060">
    <property type="entry name" value="UCP500060"/>
    <property type="match status" value="1"/>
</dbReference>
<dbReference type="PANTHER" id="PTHR43819">
    <property type="entry name" value="ARCHAEAL-TYPE GLUTAMATE SYNTHASE [NADPH]"/>
    <property type="match status" value="1"/>
</dbReference>
<evidence type="ECO:0000256" key="3">
    <source>
        <dbReference type="SAM" id="Phobius"/>
    </source>
</evidence>
<keyword evidence="3" id="KW-1133">Transmembrane helix</keyword>
<protein>
    <submittedName>
        <fullName evidence="5">Ferredoxin-dependent glutamate synthase</fullName>
        <ecNumber evidence="5">1.4.7.1</ecNumber>
    </submittedName>
</protein>
<dbReference type="STRING" id="46224.B4102_2647"/>
<evidence type="ECO:0000259" key="4">
    <source>
        <dbReference type="Pfam" id="PF01645"/>
    </source>
</evidence>
<evidence type="ECO:0000256" key="1">
    <source>
        <dbReference type="ARBA" id="ARBA00009716"/>
    </source>
</evidence>
<dbReference type="InterPro" id="IPR002932">
    <property type="entry name" value="Glu_synthdom"/>
</dbReference>
<feature type="transmembrane region" description="Helical" evidence="3">
    <location>
        <begin position="7"/>
        <end position="30"/>
    </location>
</feature>